<dbReference type="PROSITE" id="PS51704">
    <property type="entry name" value="GP_PDE"/>
    <property type="match status" value="1"/>
</dbReference>
<dbReference type="Pfam" id="PF03009">
    <property type="entry name" value="GDPD"/>
    <property type="match status" value="1"/>
</dbReference>
<keyword evidence="4" id="KW-1185">Reference proteome</keyword>
<evidence type="ECO:0000259" key="2">
    <source>
        <dbReference type="PROSITE" id="PS51704"/>
    </source>
</evidence>
<dbReference type="SUPFAM" id="SSF51695">
    <property type="entry name" value="PLC-like phosphodiesterases"/>
    <property type="match status" value="1"/>
</dbReference>
<sequence>MASRQAKADGRHHLFKFVLRTGLLAVGAAAWVVSPRLAGTRRRDGVSAVPDVWYAHRGLHDAGSGLTAKYAEGSAEYVALARRMARKAGYGAAVPEGTEDPMGPVIAPENSLPAFAAACEAGFGIELDVRLTADNKVVVAHDSTLARVAGDRRRIADLTYDDLCLIPLFPAPCKAGDVKVPVGGVVVDSKAAQDKTVTGDAAATAGRQEGAGSARRSSLQADCVHVPLFADVLELVAGRVPIIVEYKIDHQGWDARDRELMERGDTLLRDYEQRYGGPYVVESFSPMAMRWYRNAHPQVARGQLAGAAPFKPVLDHGGGRASVDSARAWLAGLLAFDWLSRPDFIAYNWHGGDSLPVHLARRFGATPVSWTVRSPDELEQCEADFDRHIFEAFVPSQARLEQS</sequence>
<keyword evidence="1" id="KW-0472">Membrane</keyword>
<dbReference type="EMBL" id="JGYP01000001">
    <property type="protein sequence ID" value="KFI46865.1"/>
    <property type="molecule type" value="Genomic_DNA"/>
</dbReference>
<comment type="caution">
    <text evidence="3">The sequence shown here is derived from an EMBL/GenBank/DDBJ whole genome shotgun (WGS) entry which is preliminary data.</text>
</comment>
<protein>
    <submittedName>
        <fullName evidence="3">Glycerophosphoryl diester phosphodiesterase</fullName>
    </submittedName>
</protein>
<dbReference type="PANTHER" id="PTHR46211:SF14">
    <property type="entry name" value="GLYCEROPHOSPHODIESTER PHOSPHODIESTERASE"/>
    <property type="match status" value="1"/>
</dbReference>
<reference evidence="3 4" key="1">
    <citation type="submission" date="2014-03" db="EMBL/GenBank/DDBJ databases">
        <title>Genomics of Bifidobacteria.</title>
        <authorList>
            <person name="Ventura M."/>
            <person name="Milani C."/>
            <person name="Lugli G.A."/>
        </authorList>
    </citation>
    <scope>NUCLEOTIDE SEQUENCE [LARGE SCALE GENOMIC DNA]</scope>
    <source>
        <strain evidence="3 4">DSM 22767</strain>
    </source>
</reference>
<dbReference type="STRING" id="1437606.BBOH_0339"/>
<dbReference type="Proteomes" id="UP000029096">
    <property type="component" value="Unassembled WGS sequence"/>
</dbReference>
<name>A0A086ZK15_9BIFI</name>
<dbReference type="eggNOG" id="COG0584">
    <property type="taxonomic scope" value="Bacteria"/>
</dbReference>
<evidence type="ECO:0000313" key="3">
    <source>
        <dbReference type="EMBL" id="KFI46865.1"/>
    </source>
</evidence>
<evidence type="ECO:0000313" key="4">
    <source>
        <dbReference type="Proteomes" id="UP000029096"/>
    </source>
</evidence>
<keyword evidence="1" id="KW-0812">Transmembrane</keyword>
<dbReference type="InterPro" id="IPR017946">
    <property type="entry name" value="PLC-like_Pdiesterase_TIM-brl"/>
</dbReference>
<dbReference type="AlphaFoldDB" id="A0A086ZK15"/>
<dbReference type="PANTHER" id="PTHR46211">
    <property type="entry name" value="GLYCEROPHOSPHORYL DIESTER PHOSPHODIESTERASE"/>
    <property type="match status" value="1"/>
</dbReference>
<feature type="transmembrane region" description="Helical" evidence="1">
    <location>
        <begin position="14"/>
        <end position="33"/>
    </location>
</feature>
<organism evidence="3 4">
    <name type="scientific">Bifidobacterium bohemicum DSM 22767</name>
    <dbReference type="NCBI Taxonomy" id="1437606"/>
    <lineage>
        <taxon>Bacteria</taxon>
        <taxon>Bacillati</taxon>
        <taxon>Actinomycetota</taxon>
        <taxon>Actinomycetes</taxon>
        <taxon>Bifidobacteriales</taxon>
        <taxon>Bifidobacteriaceae</taxon>
        <taxon>Bifidobacterium</taxon>
    </lineage>
</organism>
<gene>
    <name evidence="3" type="ORF">BBOH_0339</name>
</gene>
<feature type="domain" description="GP-PDE" evidence="2">
    <location>
        <begin position="95"/>
        <end position="403"/>
    </location>
</feature>
<dbReference type="GO" id="GO:0008081">
    <property type="term" value="F:phosphoric diester hydrolase activity"/>
    <property type="evidence" value="ECO:0007669"/>
    <property type="project" value="InterPro"/>
</dbReference>
<dbReference type="GO" id="GO:0006629">
    <property type="term" value="P:lipid metabolic process"/>
    <property type="evidence" value="ECO:0007669"/>
    <property type="project" value="InterPro"/>
</dbReference>
<evidence type="ECO:0000256" key="1">
    <source>
        <dbReference type="SAM" id="Phobius"/>
    </source>
</evidence>
<dbReference type="RefSeq" id="WP_044098018.1">
    <property type="nucleotide sequence ID" value="NZ_JDUS01000001.1"/>
</dbReference>
<dbReference type="OrthoDB" id="3268277at2"/>
<dbReference type="InterPro" id="IPR030395">
    <property type="entry name" value="GP_PDE_dom"/>
</dbReference>
<keyword evidence="1" id="KW-1133">Transmembrane helix</keyword>
<dbReference type="Gene3D" id="3.20.20.190">
    <property type="entry name" value="Phosphatidylinositol (PI) phosphodiesterase"/>
    <property type="match status" value="1"/>
</dbReference>
<proteinExistence type="predicted"/>
<accession>A0A086ZK15</accession>